<sequence>MLGILLYSLGIMYTPGPVNILSLNRGVQARYTLHIPFCCGVGVALFFWFLLIGYAGSALLGRTAMPVISAFGAGFIVYLACKVLASAQLEFKGEGKAYVLSFRDGLVMQLLNPKSFLAVLPVTAVQFPAAGIDGTGIALWSLGLACLGFGAPLLYAYLGSNLSQFVEKPVYFLWFNRAMGIALVWVAVDMVYTHIFQVLWSHQLSAAFP</sequence>
<keyword evidence="5 6" id="KW-0472">Membrane</keyword>
<evidence type="ECO:0000256" key="2">
    <source>
        <dbReference type="ARBA" id="ARBA00022475"/>
    </source>
</evidence>
<dbReference type="RefSeq" id="WP_078685660.1">
    <property type="nucleotide sequence ID" value="NZ_FUYA01000008.1"/>
</dbReference>
<keyword evidence="4 6" id="KW-1133">Transmembrane helix</keyword>
<evidence type="ECO:0000256" key="6">
    <source>
        <dbReference type="SAM" id="Phobius"/>
    </source>
</evidence>
<dbReference type="OrthoDB" id="9804822at2"/>
<comment type="subcellular location">
    <subcellularLocation>
        <location evidence="1">Cell membrane</location>
        <topology evidence="1">Multi-pass membrane protein</topology>
    </subcellularLocation>
</comment>
<dbReference type="STRING" id="1121442.SAMN02745702_02379"/>
<evidence type="ECO:0000256" key="1">
    <source>
        <dbReference type="ARBA" id="ARBA00004651"/>
    </source>
</evidence>
<feature type="transmembrane region" description="Helical" evidence="6">
    <location>
        <begin position="170"/>
        <end position="188"/>
    </location>
</feature>
<organism evidence="7 8">
    <name type="scientific">Desulfobaculum bizertense DSM 18034</name>
    <dbReference type="NCBI Taxonomy" id="1121442"/>
    <lineage>
        <taxon>Bacteria</taxon>
        <taxon>Pseudomonadati</taxon>
        <taxon>Thermodesulfobacteriota</taxon>
        <taxon>Desulfovibrionia</taxon>
        <taxon>Desulfovibrionales</taxon>
        <taxon>Desulfovibrionaceae</taxon>
        <taxon>Desulfobaculum</taxon>
    </lineage>
</organism>
<evidence type="ECO:0000256" key="3">
    <source>
        <dbReference type="ARBA" id="ARBA00022692"/>
    </source>
</evidence>
<reference evidence="7 8" key="1">
    <citation type="submission" date="2017-02" db="EMBL/GenBank/DDBJ databases">
        <authorList>
            <person name="Peterson S.W."/>
        </authorList>
    </citation>
    <scope>NUCLEOTIDE SEQUENCE [LARGE SCALE GENOMIC DNA]</scope>
    <source>
        <strain evidence="7 8">DSM 18034</strain>
    </source>
</reference>
<feature type="transmembrane region" description="Helical" evidence="6">
    <location>
        <begin position="6"/>
        <end position="23"/>
    </location>
</feature>
<feature type="transmembrane region" description="Helical" evidence="6">
    <location>
        <begin position="67"/>
        <end position="85"/>
    </location>
</feature>
<evidence type="ECO:0000256" key="5">
    <source>
        <dbReference type="ARBA" id="ARBA00023136"/>
    </source>
</evidence>
<dbReference type="GO" id="GO:0015171">
    <property type="term" value="F:amino acid transmembrane transporter activity"/>
    <property type="evidence" value="ECO:0007669"/>
    <property type="project" value="TreeGrafter"/>
</dbReference>
<evidence type="ECO:0000313" key="7">
    <source>
        <dbReference type="EMBL" id="SKA77732.1"/>
    </source>
</evidence>
<dbReference type="AlphaFoldDB" id="A0A1T4WK78"/>
<feature type="transmembrane region" description="Helical" evidence="6">
    <location>
        <begin position="106"/>
        <end position="125"/>
    </location>
</feature>
<dbReference type="InterPro" id="IPR001123">
    <property type="entry name" value="LeuE-type"/>
</dbReference>
<keyword evidence="2" id="KW-1003">Cell membrane</keyword>
<evidence type="ECO:0000313" key="8">
    <source>
        <dbReference type="Proteomes" id="UP000189733"/>
    </source>
</evidence>
<dbReference type="EMBL" id="FUYA01000008">
    <property type="protein sequence ID" value="SKA77732.1"/>
    <property type="molecule type" value="Genomic_DNA"/>
</dbReference>
<feature type="transmembrane region" description="Helical" evidence="6">
    <location>
        <begin position="137"/>
        <end position="158"/>
    </location>
</feature>
<name>A0A1T4WK78_9BACT</name>
<protein>
    <submittedName>
        <fullName evidence="7">Threonine/homoserine/homoserine lactone efflux protein</fullName>
    </submittedName>
</protein>
<dbReference type="GO" id="GO:0005886">
    <property type="term" value="C:plasma membrane"/>
    <property type="evidence" value="ECO:0007669"/>
    <property type="project" value="UniProtKB-SubCell"/>
</dbReference>
<proteinExistence type="predicted"/>
<feature type="transmembrane region" description="Helical" evidence="6">
    <location>
        <begin position="35"/>
        <end position="55"/>
    </location>
</feature>
<keyword evidence="3 6" id="KW-0812">Transmembrane</keyword>
<keyword evidence="8" id="KW-1185">Reference proteome</keyword>
<accession>A0A1T4WK78</accession>
<evidence type="ECO:0000256" key="4">
    <source>
        <dbReference type="ARBA" id="ARBA00022989"/>
    </source>
</evidence>
<dbReference type="PANTHER" id="PTHR30086">
    <property type="entry name" value="ARGININE EXPORTER PROTEIN ARGO"/>
    <property type="match status" value="1"/>
</dbReference>
<dbReference type="Pfam" id="PF01810">
    <property type="entry name" value="LysE"/>
    <property type="match status" value="1"/>
</dbReference>
<dbReference type="Proteomes" id="UP000189733">
    <property type="component" value="Unassembled WGS sequence"/>
</dbReference>
<dbReference type="PANTHER" id="PTHR30086:SF20">
    <property type="entry name" value="ARGININE EXPORTER PROTEIN ARGO-RELATED"/>
    <property type="match status" value="1"/>
</dbReference>
<gene>
    <name evidence="7" type="ORF">SAMN02745702_02379</name>
</gene>